<dbReference type="InterPro" id="IPR043502">
    <property type="entry name" value="DNA/RNA_pol_sf"/>
</dbReference>
<organism evidence="4">
    <name type="scientific">Amphimedon queenslandica</name>
    <name type="common">Sponge</name>
    <dbReference type="NCBI Taxonomy" id="400682"/>
    <lineage>
        <taxon>Eukaryota</taxon>
        <taxon>Metazoa</taxon>
        <taxon>Porifera</taxon>
        <taxon>Demospongiae</taxon>
        <taxon>Heteroscleromorpha</taxon>
        <taxon>Haplosclerida</taxon>
        <taxon>Niphatidae</taxon>
        <taxon>Amphimedon</taxon>
    </lineage>
</organism>
<dbReference type="FunFam" id="3.30.70.270:FF:000115">
    <property type="entry name" value="Polyprotein of retroviral origin, putative"/>
    <property type="match status" value="1"/>
</dbReference>
<name>A0A1X7URL1_AMPQE</name>
<reference evidence="4" key="1">
    <citation type="submission" date="2017-05" db="UniProtKB">
        <authorList>
            <consortium name="EnsemblMetazoa"/>
        </authorList>
    </citation>
    <scope>IDENTIFICATION</scope>
</reference>
<evidence type="ECO:0000259" key="2">
    <source>
        <dbReference type="Pfam" id="PF00078"/>
    </source>
</evidence>
<accession>A0A1X7URL1</accession>
<dbReference type="Pfam" id="PF17919">
    <property type="entry name" value="RT_RNaseH_2"/>
    <property type="match status" value="1"/>
</dbReference>
<dbReference type="InParanoid" id="A0A1X7URL1"/>
<dbReference type="InterPro" id="IPR043128">
    <property type="entry name" value="Rev_trsase/Diguanyl_cyclase"/>
</dbReference>
<dbReference type="PANTHER" id="PTHR37984">
    <property type="entry name" value="PROTEIN CBG26694"/>
    <property type="match status" value="1"/>
</dbReference>
<dbReference type="FunFam" id="3.30.70.270:FF:000003">
    <property type="entry name" value="Transposon Ty3-G Gag-Pol polyprotein"/>
    <property type="match status" value="1"/>
</dbReference>
<dbReference type="Pfam" id="PF00078">
    <property type="entry name" value="RVT_1"/>
    <property type="match status" value="1"/>
</dbReference>
<dbReference type="InterPro" id="IPR000477">
    <property type="entry name" value="RT_dom"/>
</dbReference>
<feature type="domain" description="Reverse transcriptase/retrotransposon-derived protein RNase H-like" evidence="3">
    <location>
        <begin position="193"/>
        <end position="291"/>
    </location>
</feature>
<evidence type="ECO:0008006" key="5">
    <source>
        <dbReference type="Google" id="ProtNLM"/>
    </source>
</evidence>
<evidence type="ECO:0000313" key="4">
    <source>
        <dbReference type="EnsemblMetazoa" id="Aqu2.1.30615_001"/>
    </source>
</evidence>
<dbReference type="Gene3D" id="3.30.70.270">
    <property type="match status" value="2"/>
</dbReference>
<dbReference type="CDD" id="cd01647">
    <property type="entry name" value="RT_LTR"/>
    <property type="match status" value="1"/>
</dbReference>
<dbReference type="GO" id="GO:0003824">
    <property type="term" value="F:catalytic activity"/>
    <property type="evidence" value="ECO:0007669"/>
    <property type="project" value="UniProtKB-KW"/>
</dbReference>
<feature type="domain" description="Reverse transcriptase" evidence="2">
    <location>
        <begin position="38"/>
        <end position="128"/>
    </location>
</feature>
<dbReference type="FunFam" id="3.10.20.370:FF:000001">
    <property type="entry name" value="Retrovirus-related Pol polyprotein from transposon 17.6-like protein"/>
    <property type="match status" value="1"/>
</dbReference>
<evidence type="ECO:0000256" key="1">
    <source>
        <dbReference type="ARBA" id="ARBA00023268"/>
    </source>
</evidence>
<sequence>MDAYPMPRIDDIIDQVGKAKLLASSCSQGRPTKDQFATPFGLYQFTVMPFGLKGALATFQRLMDCVIRGLKSFVSAYLHDIIVFSESFDEHAEHLERILLRLREAGLTAKPQKCTLGTDHCSYFGHIIGGGKVQPELDKLHAVKEYPVPKTKKEVQGFLRLAGYYRRFIANFSAIASPLSDLTKKMEPTAAKWTTSCDKAFNQLKDLLCQSPVLHSPDFNKEFILQTDASERGVGAVLSQLDNEGRDHSIAYFSKKLLPWEERKSTIEKESLAIKLGIHAFKIYLLGKPFQLQTDHCALVWLNNLKNKNFKTDTVEPFSTTL</sequence>
<dbReference type="InterPro" id="IPR041577">
    <property type="entry name" value="RT_RNaseH_2"/>
</dbReference>
<protein>
    <recommendedName>
        <fullName evidence="5">Reverse transcriptase domain-containing protein</fullName>
    </recommendedName>
</protein>
<dbReference type="eggNOG" id="KOG0017">
    <property type="taxonomic scope" value="Eukaryota"/>
</dbReference>
<dbReference type="CDD" id="cd09274">
    <property type="entry name" value="RNase_HI_RT_Ty3"/>
    <property type="match status" value="1"/>
</dbReference>
<keyword evidence="1" id="KW-0511">Multifunctional enzyme</keyword>
<proteinExistence type="predicted"/>
<dbReference type="EnsemblMetazoa" id="Aqu2.1.30615_001">
    <property type="protein sequence ID" value="Aqu2.1.30615_001"/>
    <property type="gene ID" value="Aqu2.1.30615"/>
</dbReference>
<evidence type="ECO:0000259" key="3">
    <source>
        <dbReference type="Pfam" id="PF17919"/>
    </source>
</evidence>
<dbReference type="PANTHER" id="PTHR37984:SF5">
    <property type="entry name" value="PROTEIN NYNRIN-LIKE"/>
    <property type="match status" value="1"/>
</dbReference>
<dbReference type="InterPro" id="IPR050951">
    <property type="entry name" value="Retrovirus_Pol_polyprotein"/>
</dbReference>
<dbReference type="SUPFAM" id="SSF56672">
    <property type="entry name" value="DNA/RNA polymerases"/>
    <property type="match status" value="1"/>
</dbReference>
<dbReference type="AlphaFoldDB" id="A0A1X7URL1"/>